<evidence type="ECO:0000313" key="13">
    <source>
        <dbReference type="EMBL" id="OMI40434.1"/>
    </source>
</evidence>
<dbReference type="EMBL" id="ASQP01000088">
    <property type="protein sequence ID" value="OMI40434.1"/>
    <property type="molecule type" value="Genomic_DNA"/>
</dbReference>
<evidence type="ECO:0000256" key="3">
    <source>
        <dbReference type="ARBA" id="ARBA00012654"/>
    </source>
</evidence>
<dbReference type="EC" id="3.1.21.3" evidence="3"/>
<protein>
    <recommendedName>
        <fullName evidence="3">type I site-specific deoxyribonuclease</fullName>
        <ecNumber evidence="3">3.1.21.3</ecNumber>
    </recommendedName>
</protein>
<keyword evidence="8" id="KW-0378">Hydrolase</keyword>
<dbReference type="InterPro" id="IPR027417">
    <property type="entry name" value="P-loop_NTPase"/>
</dbReference>
<dbReference type="PROSITE" id="PS51192">
    <property type="entry name" value="HELICASE_ATP_BIND_1"/>
    <property type="match status" value="1"/>
</dbReference>
<dbReference type="InterPro" id="IPR040980">
    <property type="entry name" value="SWI2_SNF2"/>
</dbReference>
<dbReference type="RefSeq" id="WP_065964973.1">
    <property type="nucleotide sequence ID" value="NZ_ASQP01000088.1"/>
</dbReference>
<dbReference type="InterPro" id="IPR051268">
    <property type="entry name" value="Type-I_R_enzyme_R_subunit"/>
</dbReference>
<dbReference type="SUPFAM" id="SSF52540">
    <property type="entry name" value="P-loop containing nucleoside triphosphate hydrolases"/>
    <property type="match status" value="2"/>
</dbReference>
<dbReference type="Gene3D" id="3.40.50.300">
    <property type="entry name" value="P-loop containing nucleotide triphosphate hydrolases"/>
    <property type="match status" value="3"/>
</dbReference>
<evidence type="ECO:0000256" key="11">
    <source>
        <dbReference type="SAM" id="MobiDB-lite"/>
    </source>
</evidence>
<accession>A0A1R1SQ61</accession>
<dbReference type="AlphaFoldDB" id="A0A1R1SQ61"/>
<keyword evidence="14" id="KW-1185">Reference proteome</keyword>
<feature type="domain" description="Helicase ATP-binding" evidence="12">
    <location>
        <begin position="320"/>
        <end position="484"/>
    </location>
</feature>
<dbReference type="Pfam" id="PF22679">
    <property type="entry name" value="T1R_D3-like"/>
    <property type="match status" value="1"/>
</dbReference>
<organism evidence="13 14">
    <name type="scientific">Streptomyces sparsogenes DSM 40356</name>
    <dbReference type="NCBI Taxonomy" id="1331668"/>
    <lineage>
        <taxon>Bacteria</taxon>
        <taxon>Bacillati</taxon>
        <taxon>Actinomycetota</taxon>
        <taxon>Actinomycetes</taxon>
        <taxon>Kitasatosporales</taxon>
        <taxon>Streptomycetaceae</taxon>
        <taxon>Streptomyces</taxon>
    </lineage>
</organism>
<keyword evidence="7" id="KW-0255">Endonuclease</keyword>
<comment type="caution">
    <text evidence="13">The sequence shown here is derived from an EMBL/GenBank/DDBJ whole genome shotgun (WGS) entry which is preliminary data.</text>
</comment>
<keyword evidence="10" id="KW-0238">DNA-binding</keyword>
<comment type="catalytic activity">
    <reaction evidence="1">
        <text>Endonucleolytic cleavage of DNA to give random double-stranded fragments with terminal 5'-phosphates, ATP is simultaneously hydrolyzed.</text>
        <dbReference type="EC" id="3.1.21.3"/>
    </reaction>
</comment>
<dbReference type="Gene3D" id="3.90.1570.50">
    <property type="match status" value="1"/>
</dbReference>
<dbReference type="Proteomes" id="UP000186168">
    <property type="component" value="Unassembled WGS sequence"/>
</dbReference>
<name>A0A1R1SQ61_9ACTN</name>
<dbReference type="InterPro" id="IPR055180">
    <property type="entry name" value="HsdR_RecA-like_helicase_dom_2"/>
</dbReference>
<dbReference type="GO" id="GO:0009307">
    <property type="term" value="P:DNA restriction-modification system"/>
    <property type="evidence" value="ECO:0007669"/>
    <property type="project" value="UniProtKB-KW"/>
</dbReference>
<dbReference type="STRING" id="67365.GCA_001704635_00076"/>
<feature type="region of interest" description="Disordered" evidence="11">
    <location>
        <begin position="415"/>
        <end position="442"/>
    </location>
</feature>
<dbReference type="GeneID" id="96745306"/>
<dbReference type="GO" id="GO:0009035">
    <property type="term" value="F:type I site-specific deoxyribonuclease activity"/>
    <property type="evidence" value="ECO:0007669"/>
    <property type="project" value="UniProtKB-EC"/>
</dbReference>
<dbReference type="InterPro" id="IPR007409">
    <property type="entry name" value="Restrct_endonuc_type1_HsdR_N"/>
</dbReference>
<comment type="similarity">
    <text evidence="2">Belongs to the HsdR family.</text>
</comment>
<dbReference type="CDD" id="cd18800">
    <property type="entry name" value="SF2_C_EcoR124I-like"/>
    <property type="match status" value="1"/>
</dbReference>
<keyword evidence="5" id="KW-0547">Nucleotide-binding</keyword>
<evidence type="ECO:0000256" key="7">
    <source>
        <dbReference type="ARBA" id="ARBA00022759"/>
    </source>
</evidence>
<dbReference type="Pfam" id="PF18766">
    <property type="entry name" value="SWI2_SNF2"/>
    <property type="match status" value="1"/>
</dbReference>
<evidence type="ECO:0000256" key="1">
    <source>
        <dbReference type="ARBA" id="ARBA00000851"/>
    </source>
</evidence>
<dbReference type="CDD" id="cd22332">
    <property type="entry name" value="HsdR_N"/>
    <property type="match status" value="1"/>
</dbReference>
<evidence type="ECO:0000256" key="8">
    <source>
        <dbReference type="ARBA" id="ARBA00022801"/>
    </source>
</evidence>
<keyword evidence="4" id="KW-0540">Nuclease</keyword>
<evidence type="ECO:0000256" key="6">
    <source>
        <dbReference type="ARBA" id="ARBA00022747"/>
    </source>
</evidence>
<dbReference type="GO" id="GO:0003677">
    <property type="term" value="F:DNA binding"/>
    <property type="evidence" value="ECO:0007669"/>
    <property type="project" value="UniProtKB-KW"/>
</dbReference>
<dbReference type="PANTHER" id="PTHR30195">
    <property type="entry name" value="TYPE I SITE-SPECIFIC DEOXYRIBONUCLEASE PROTEIN SUBUNIT M AND R"/>
    <property type="match status" value="1"/>
</dbReference>
<gene>
    <name evidence="13" type="ORF">SPAR_05810</name>
</gene>
<proteinExistence type="inferred from homology"/>
<dbReference type="GO" id="GO:0005524">
    <property type="term" value="F:ATP binding"/>
    <property type="evidence" value="ECO:0007669"/>
    <property type="project" value="UniProtKB-KW"/>
</dbReference>
<evidence type="ECO:0000256" key="9">
    <source>
        <dbReference type="ARBA" id="ARBA00022840"/>
    </source>
</evidence>
<evidence type="ECO:0000256" key="4">
    <source>
        <dbReference type="ARBA" id="ARBA00022722"/>
    </source>
</evidence>
<evidence type="ECO:0000313" key="14">
    <source>
        <dbReference type="Proteomes" id="UP000186168"/>
    </source>
</evidence>
<dbReference type="Pfam" id="PF04313">
    <property type="entry name" value="HSDR_N"/>
    <property type="match status" value="1"/>
</dbReference>
<evidence type="ECO:0000256" key="10">
    <source>
        <dbReference type="ARBA" id="ARBA00023125"/>
    </source>
</evidence>
<keyword evidence="6" id="KW-0680">Restriction system</keyword>
<feature type="compositionally biased region" description="Basic and acidic residues" evidence="11">
    <location>
        <begin position="425"/>
        <end position="437"/>
    </location>
</feature>
<dbReference type="PANTHER" id="PTHR30195:SF15">
    <property type="entry name" value="TYPE I RESTRICTION ENZYME HINDI ENDONUCLEASE SUBUNIT"/>
    <property type="match status" value="1"/>
</dbReference>
<evidence type="ECO:0000256" key="5">
    <source>
        <dbReference type="ARBA" id="ARBA00022741"/>
    </source>
</evidence>
<keyword evidence="9" id="KW-0067">ATP-binding</keyword>
<sequence length="1181" mass="131236">MGQPEYEMVERPLIEQLVAMGWEHLEGAPPGEPAHHPEDSERHSFTQVVYEDRFREVVRRINPGPDGETWLSDAQLNQILAMVLGTAPGYAERGVAGNLAVTDLLRKGIASRNLPGWRKELPETVRLVDWDGECEPGNDFLAVSQFRVERRGAEPLTPDLVLFVNGLPWVVIECKTPSPLGLDLAVEQVLDAAGGAAEAPVSEFIRFGQVLIGTDRESAQLGTVTAEPKHFAYWRTVAPATEAQVRDEVEKPDRKHALTAQEVLVAGVLRPAHLLSLVRDFTTTAGQGPRTVKLVARYPQFRAVHTLAHRLKDRKRTLAAGRDPGHRAGVVWHTQGSGKSLTMAFLVRCLRSDPELAGHKVVVITDRIDLERQITGSLVSASDESVHRSSNVNQARQYLAVDVPDLVLVTIQKARKDEDADDGSEEKLSEGPEEQRIHNRVANPNHEIVVLVDEAHRSHGSWQHARLRKMLPNAAMVGFTGTPIISGAAKRTREIFGDFADTYTLRDAETDGAVMPVRYEAHRVPMDVVRQAALDAEFDEQVPADPEQREKVLRRFARRKEVLEAPSVIAAKAAHMLRHWAKTAMPDGFGAQVVTVSRLAAVRYREALLAARDGLLAELEAIEPDLAYDPMAHEYLTEEQQELLYLLPHRALLASIDAAVVISEAATGRKDPKEWRTWTARSHQQEHIERFKRGTGAVRGQAPGEPWEAETHGAPSWNAGPGAGGGTAVGEAWHQEKPAAEREEAEASEVSAPLAFLVVKSMLLTGFDAPVEQVLYLDRAISGVELLQAIARTNRPYPAKKWGQVVDYVGIGPELAKALGEYDTAHLREVYGYQQPTVEHLQEGYQGEQPTSDRPWLQTDAAADELLRDLHTKVQKFLTAHRGGSLADDRQREDLLAELADPLLRAEFDSLVRDFLTALNAVLPRPEALKYEDIARRLGVAQYLVRRRYLDGHDRFSPRRYGAKVRGLISRHLAVSGIQARIPPVRITDPDFMEKVRANTDPRARTSYMAGSLRLHITARLRSDPVVYERFSVRLEKIVQSMAEDFDRAASAMADLVAEVEAHEAEATDDDGPRLDPWTEAPVYRTLVRALEEAGQTPGPEGIDLMWAAQVLSADIAELVRPPQFPTLPAAQNRVRKELRQRLEERFSLDWDVTGPLAGRLLDLALSRREDFLRYGSPGEG</sequence>
<evidence type="ECO:0000259" key="12">
    <source>
        <dbReference type="PROSITE" id="PS51192"/>
    </source>
</evidence>
<dbReference type="InterPro" id="IPR014001">
    <property type="entry name" value="Helicase_ATP-bd"/>
</dbReference>
<evidence type="ECO:0000256" key="2">
    <source>
        <dbReference type="ARBA" id="ARBA00008598"/>
    </source>
</evidence>
<reference evidence="13 14" key="1">
    <citation type="submission" date="2013-05" db="EMBL/GenBank/DDBJ databases">
        <title>Genome sequence of Streptomyces sparsogenes DSM 40356.</title>
        <authorList>
            <person name="Coyne S."/>
            <person name="Seebeck F.P."/>
        </authorList>
    </citation>
    <scope>NUCLEOTIDE SEQUENCE [LARGE SCALE GENOMIC DNA]</scope>
    <source>
        <strain evidence="13 14">DSM 40356</strain>
    </source>
</reference>
<dbReference type="SMART" id="SM00487">
    <property type="entry name" value="DEXDc"/>
    <property type="match status" value="1"/>
</dbReference>